<feature type="chain" id="PRO_5003980599" evidence="1">
    <location>
        <begin position="24"/>
        <end position="107"/>
    </location>
</feature>
<protein>
    <submittedName>
        <fullName evidence="2">Putative monolaris</fullName>
    </submittedName>
</protein>
<reference evidence="2" key="1">
    <citation type="submission" date="2012-11" db="EMBL/GenBank/DDBJ databases">
        <authorList>
            <person name="Lucero-Rivera Y.E."/>
            <person name="Tovar-Ramirez D."/>
        </authorList>
    </citation>
    <scope>NUCLEOTIDE SEQUENCE</scope>
    <source>
        <tissue evidence="2">Salivary gland</tissue>
    </source>
</reference>
<organism evidence="2">
    <name type="scientific">Rhipicephalus pulchellus</name>
    <name type="common">Yellow backed tick</name>
    <name type="synonym">Dermacentor pulchellus</name>
    <dbReference type="NCBI Taxonomy" id="72859"/>
    <lineage>
        <taxon>Eukaryota</taxon>
        <taxon>Metazoa</taxon>
        <taxon>Ecdysozoa</taxon>
        <taxon>Arthropoda</taxon>
        <taxon>Chelicerata</taxon>
        <taxon>Arachnida</taxon>
        <taxon>Acari</taxon>
        <taxon>Parasitiformes</taxon>
        <taxon>Ixodida</taxon>
        <taxon>Ixodoidea</taxon>
        <taxon>Ixodidae</taxon>
        <taxon>Rhipicephalinae</taxon>
        <taxon>Rhipicephalus</taxon>
        <taxon>Rhipicephalus</taxon>
    </lineage>
</organism>
<keyword evidence="1" id="KW-0732">Signal</keyword>
<sequence length="107" mass="12664">MRMRRFRFMQSFIFIVITSIAAAGRPDNRNISRCDARSYRCHYPFECLCFWRLRLGSLQSSWYHYSSVTDECVPGAEMFNCNGFPTKAECKRRCNFSMASRARNKFT</sequence>
<proteinExistence type="evidence at transcript level"/>
<accession>L7LSX0</accession>
<reference evidence="2" key="2">
    <citation type="journal article" date="2015" name="J. Proteomics">
        <title>Sexual differences in the sialomes of the zebra tick, Rhipicephalus pulchellus.</title>
        <authorList>
            <person name="Tan A.W."/>
            <person name="Francischetti I.M."/>
            <person name="Slovak M."/>
            <person name="Kini R.M."/>
            <person name="Ribeiro J.M."/>
        </authorList>
    </citation>
    <scope>NUCLEOTIDE SEQUENCE</scope>
    <source>
        <tissue evidence="2">Salivary gland</tissue>
    </source>
</reference>
<feature type="signal peptide" evidence="1">
    <location>
        <begin position="1"/>
        <end position="23"/>
    </location>
</feature>
<evidence type="ECO:0000256" key="1">
    <source>
        <dbReference type="SAM" id="SignalP"/>
    </source>
</evidence>
<dbReference type="Gene3D" id="4.10.410.10">
    <property type="entry name" value="Pancreatic trypsin inhibitor Kunitz domain"/>
    <property type="match status" value="1"/>
</dbReference>
<dbReference type="AlphaFoldDB" id="L7LSX0"/>
<dbReference type="InterPro" id="IPR036880">
    <property type="entry name" value="Kunitz_BPTI_sf"/>
</dbReference>
<dbReference type="EMBL" id="GACK01011115">
    <property type="protein sequence ID" value="JAA53919.1"/>
    <property type="molecule type" value="mRNA"/>
</dbReference>
<dbReference type="GO" id="GO:0004867">
    <property type="term" value="F:serine-type endopeptidase inhibitor activity"/>
    <property type="evidence" value="ECO:0007669"/>
    <property type="project" value="InterPro"/>
</dbReference>
<name>L7LSX0_RHIPC</name>
<evidence type="ECO:0000313" key="2">
    <source>
        <dbReference type="EMBL" id="JAA53919.1"/>
    </source>
</evidence>